<sequence>MNDLERRLRTAFAAQEDLAPDADSVLAGVEAAVARHRRRRRAVRAGGAAVAAGATAAFLLTADGEGFGWDRTAVQQQTASGDPARSAASEQEAARAFSDAGYTYDDAVHLSGLWQTAQPWDAKVEGGHKLLEGRTLPITPGTAPSAQSPDEQALNAYVGAGYDWDDAAALALHWGLDDPSDAKVRAGRLLLDGGTVPVEPGSAPPAAEGSPGPGDPGDGAVADPANQRAWEAYERAGYDYTDAHHLAALWVGEVAPRTGELLSDVKAVAGDELLAGNRLPVESGRPADALDLPAGALERFLDEGYTSGDAAELAQRWGIGDTASAKAVAGLKLAAGTGLPFPAGSFEAPASEPAPDAAGEQALDAYFGAGYGYDQAVELSQLWKVEDILEVKITAGKKLLAGERLPVQPTRG</sequence>
<keyword evidence="4" id="KW-1185">Reference proteome</keyword>
<keyword evidence="2" id="KW-1133">Transmembrane helix</keyword>
<dbReference type="EMBL" id="PTJD01000001">
    <property type="protein sequence ID" value="PPK98787.1"/>
    <property type="molecule type" value="Genomic_DNA"/>
</dbReference>
<evidence type="ECO:0000256" key="1">
    <source>
        <dbReference type="SAM" id="MobiDB-lite"/>
    </source>
</evidence>
<dbReference type="Proteomes" id="UP000239485">
    <property type="component" value="Unassembled WGS sequence"/>
</dbReference>
<name>A0A2S6IWQ3_9ACTN</name>
<dbReference type="OrthoDB" id="3292271at2"/>
<reference evidence="3 4" key="1">
    <citation type="submission" date="2018-02" db="EMBL/GenBank/DDBJ databases">
        <title>Genomic Encyclopedia of Archaeal and Bacterial Type Strains, Phase II (KMG-II): from individual species to whole genera.</title>
        <authorList>
            <person name="Goeker M."/>
        </authorList>
    </citation>
    <scope>NUCLEOTIDE SEQUENCE [LARGE SCALE GENOMIC DNA]</scope>
    <source>
        <strain evidence="3 4">DSM 22857</strain>
    </source>
</reference>
<evidence type="ECO:0000313" key="4">
    <source>
        <dbReference type="Proteomes" id="UP000239485"/>
    </source>
</evidence>
<evidence type="ECO:0000256" key="2">
    <source>
        <dbReference type="SAM" id="Phobius"/>
    </source>
</evidence>
<evidence type="ECO:0000313" key="3">
    <source>
        <dbReference type="EMBL" id="PPK98787.1"/>
    </source>
</evidence>
<protein>
    <submittedName>
        <fullName evidence="3">Uncharacterized protein</fullName>
    </submittedName>
</protein>
<feature type="compositionally biased region" description="Low complexity" evidence="1">
    <location>
        <begin position="196"/>
        <end position="210"/>
    </location>
</feature>
<feature type="transmembrane region" description="Helical" evidence="2">
    <location>
        <begin position="42"/>
        <end position="62"/>
    </location>
</feature>
<gene>
    <name evidence="3" type="ORF">CLV92_101488</name>
</gene>
<keyword evidence="2" id="KW-0472">Membrane</keyword>
<accession>A0A2S6IWQ3</accession>
<dbReference type="RefSeq" id="WP_104431130.1">
    <property type="nucleotide sequence ID" value="NZ_PTJD01000001.1"/>
</dbReference>
<proteinExistence type="predicted"/>
<keyword evidence="2" id="KW-0812">Transmembrane</keyword>
<feature type="region of interest" description="Disordered" evidence="1">
    <location>
        <begin position="193"/>
        <end position="223"/>
    </location>
</feature>
<comment type="caution">
    <text evidence="3">The sequence shown here is derived from an EMBL/GenBank/DDBJ whole genome shotgun (WGS) entry which is preliminary data.</text>
</comment>
<organism evidence="3 4">
    <name type="scientific">Kineococcus xinjiangensis</name>
    <dbReference type="NCBI Taxonomy" id="512762"/>
    <lineage>
        <taxon>Bacteria</taxon>
        <taxon>Bacillati</taxon>
        <taxon>Actinomycetota</taxon>
        <taxon>Actinomycetes</taxon>
        <taxon>Kineosporiales</taxon>
        <taxon>Kineosporiaceae</taxon>
        <taxon>Kineococcus</taxon>
    </lineage>
</organism>
<dbReference type="AlphaFoldDB" id="A0A2S6IWQ3"/>